<dbReference type="SUPFAM" id="SSF63825">
    <property type="entry name" value="YWTD domain"/>
    <property type="match status" value="1"/>
</dbReference>
<gene>
    <name evidence="1" type="ORF">GCM10007298_33400</name>
</gene>
<dbReference type="InterPro" id="IPR000033">
    <property type="entry name" value="LDLR_classB_rpt"/>
</dbReference>
<dbReference type="Proteomes" id="UP000632454">
    <property type="component" value="Unassembled WGS sequence"/>
</dbReference>
<evidence type="ECO:0000313" key="1">
    <source>
        <dbReference type="EMBL" id="GGF34886.1"/>
    </source>
</evidence>
<dbReference type="SMART" id="SM00135">
    <property type="entry name" value="LY"/>
    <property type="match status" value="3"/>
</dbReference>
<proteinExistence type="predicted"/>
<reference evidence="2" key="1">
    <citation type="journal article" date="2019" name="Int. J. Syst. Evol. Microbiol.">
        <title>The Global Catalogue of Microorganisms (GCM) 10K type strain sequencing project: providing services to taxonomists for standard genome sequencing and annotation.</title>
        <authorList>
            <consortium name="The Broad Institute Genomics Platform"/>
            <consortium name="The Broad Institute Genome Sequencing Center for Infectious Disease"/>
            <person name="Wu L."/>
            <person name="Ma J."/>
        </authorList>
    </citation>
    <scope>NUCLEOTIDE SEQUENCE [LARGE SCALE GENOMIC DNA]</scope>
    <source>
        <strain evidence="2">CCM 7855</strain>
    </source>
</reference>
<dbReference type="Gene3D" id="2.120.10.30">
    <property type="entry name" value="TolB, C-terminal domain"/>
    <property type="match status" value="2"/>
</dbReference>
<keyword evidence="2" id="KW-1185">Reference proteome</keyword>
<dbReference type="SUPFAM" id="SSF101898">
    <property type="entry name" value="NHL repeat"/>
    <property type="match status" value="1"/>
</dbReference>
<name>A0ABQ1V452_9NOCA</name>
<dbReference type="InterPro" id="IPR011042">
    <property type="entry name" value="6-blade_b-propeller_TolB-like"/>
</dbReference>
<accession>A0ABQ1V452</accession>
<dbReference type="PANTHER" id="PTHR46513:SF13">
    <property type="entry name" value="EGF-LIKE DOMAIN-CONTAINING PROTEIN"/>
    <property type="match status" value="1"/>
</dbReference>
<sequence length="303" mass="31595">MFNHLLVLDIVGAAVRRIDLDGTVSTVVAETGSAPDGIVSDPAGDRIWWTLMGRPRRGASEADFTERNGGLRSARVDGTDVTTVVADGDITTGKQLAIAGGFLYWCDREGGRVSRSRLDGTDLIDLIVTKRDPATGLVAIEDQCVGIAVDATAGLLYWTQKGPSKGDAGRIFRAGIDIPDGETAESRTDIETLWSGLPEPIDLWIDAASDTLFWTDRGAAPRGNTLNCAQVPEAGTTAPTPTILADDFAEAIGLAVDTDAGIAYVTALDGTVRAVPTRSDAPAERVVASVPGSAFTGIVGIGS</sequence>
<comment type="caution">
    <text evidence="1">The sequence shown here is derived from an EMBL/GenBank/DDBJ whole genome shotgun (WGS) entry which is preliminary data.</text>
</comment>
<dbReference type="RefSeq" id="WP_188491051.1">
    <property type="nucleotide sequence ID" value="NZ_BMCS01000002.1"/>
</dbReference>
<dbReference type="EMBL" id="BMCS01000002">
    <property type="protein sequence ID" value="GGF34886.1"/>
    <property type="molecule type" value="Genomic_DNA"/>
</dbReference>
<evidence type="ECO:0000313" key="2">
    <source>
        <dbReference type="Proteomes" id="UP000632454"/>
    </source>
</evidence>
<dbReference type="InterPro" id="IPR050778">
    <property type="entry name" value="Cueball_EGF_LRP_Nidogen"/>
</dbReference>
<organism evidence="1 2">
    <name type="scientific">Williamsia phyllosphaerae</name>
    <dbReference type="NCBI Taxonomy" id="885042"/>
    <lineage>
        <taxon>Bacteria</taxon>
        <taxon>Bacillati</taxon>
        <taxon>Actinomycetota</taxon>
        <taxon>Actinomycetes</taxon>
        <taxon>Mycobacteriales</taxon>
        <taxon>Nocardiaceae</taxon>
        <taxon>Williamsia</taxon>
    </lineage>
</organism>
<protein>
    <submittedName>
        <fullName evidence="1">Uncharacterized protein</fullName>
    </submittedName>
</protein>
<dbReference type="PANTHER" id="PTHR46513">
    <property type="entry name" value="VITELLOGENIN RECEPTOR-LIKE PROTEIN-RELATED-RELATED"/>
    <property type="match status" value="1"/>
</dbReference>